<organism evidence="3 4">
    <name type="scientific">Adlercreutzia caecimuris</name>
    <dbReference type="NCBI Taxonomy" id="671266"/>
    <lineage>
        <taxon>Bacteria</taxon>
        <taxon>Bacillati</taxon>
        <taxon>Actinomycetota</taxon>
        <taxon>Coriobacteriia</taxon>
        <taxon>Eggerthellales</taxon>
        <taxon>Eggerthellaceae</taxon>
        <taxon>Adlercreutzia</taxon>
    </lineage>
</organism>
<evidence type="ECO:0000313" key="3">
    <source>
        <dbReference type="EMBL" id="THG37647.1"/>
    </source>
</evidence>
<name>A0A4V6RZ80_9ACTN</name>
<dbReference type="RefSeq" id="WP_136433770.1">
    <property type="nucleotide sequence ID" value="NZ_SSTJ01000004.1"/>
</dbReference>
<evidence type="ECO:0000313" key="4">
    <source>
        <dbReference type="Proteomes" id="UP000308978"/>
    </source>
</evidence>
<dbReference type="AlphaFoldDB" id="A0A4V6RZ80"/>
<reference evidence="3 4" key="1">
    <citation type="submission" date="2019-04" db="EMBL/GenBank/DDBJ databases">
        <title>Microbes associate with the intestines of laboratory mice.</title>
        <authorList>
            <person name="Navarre W."/>
            <person name="Wong E."/>
            <person name="Huang K.C."/>
            <person name="Tropini C."/>
            <person name="Ng K."/>
            <person name="Yu B."/>
        </authorList>
    </citation>
    <scope>NUCLEOTIDE SEQUENCE [LARGE SCALE GENOMIC DNA]</scope>
    <source>
        <strain evidence="3 4">NM80_B27</strain>
    </source>
</reference>
<dbReference type="GO" id="GO:0005524">
    <property type="term" value="F:ATP binding"/>
    <property type="evidence" value="ECO:0007669"/>
    <property type="project" value="UniProtKB-KW"/>
</dbReference>
<comment type="caution">
    <text evidence="3">The sequence shown here is derived from an EMBL/GenBank/DDBJ whole genome shotgun (WGS) entry which is preliminary data.</text>
</comment>
<keyword evidence="3" id="KW-0067">ATP-binding</keyword>
<dbReference type="PANTHER" id="PTHR43566">
    <property type="entry name" value="CONSERVED PROTEIN"/>
    <property type="match status" value="1"/>
</dbReference>
<feature type="domain" description="AAA" evidence="1">
    <location>
        <begin position="31"/>
        <end position="142"/>
    </location>
</feature>
<dbReference type="Pfam" id="PF13635">
    <property type="entry name" value="DUF4143"/>
    <property type="match status" value="1"/>
</dbReference>
<keyword evidence="3" id="KW-0547">Nucleotide-binding</keyword>
<protein>
    <submittedName>
        <fullName evidence="3">ATP-binding protein</fullName>
    </submittedName>
</protein>
<gene>
    <name evidence="3" type="ORF">E5986_04560</name>
</gene>
<dbReference type="InterPro" id="IPR041682">
    <property type="entry name" value="AAA_14"/>
</dbReference>
<dbReference type="Proteomes" id="UP000308978">
    <property type="component" value="Unassembled WGS sequence"/>
</dbReference>
<proteinExistence type="predicted"/>
<dbReference type="EMBL" id="SSTJ01000004">
    <property type="protein sequence ID" value="THG37647.1"/>
    <property type="molecule type" value="Genomic_DNA"/>
</dbReference>
<evidence type="ECO:0000259" key="1">
    <source>
        <dbReference type="Pfam" id="PF13173"/>
    </source>
</evidence>
<dbReference type="Pfam" id="PF13173">
    <property type="entry name" value="AAA_14"/>
    <property type="match status" value="1"/>
</dbReference>
<evidence type="ECO:0000259" key="2">
    <source>
        <dbReference type="Pfam" id="PF13635"/>
    </source>
</evidence>
<dbReference type="PANTHER" id="PTHR43566:SF2">
    <property type="entry name" value="DUF4143 DOMAIN-CONTAINING PROTEIN"/>
    <property type="match status" value="1"/>
</dbReference>
<sequence>MTDDLPPRDEYIPRIVDEQVQRYLEVFGAVEVAGTKWCGKTWTACRHGESVSYVDQALALAQSDPQAMLAGKRPHVIDEWQLAPLVWNAVRHAVDRQRGLRGAWLLTGSSTPFKKDDEQARALHSGAGRIGRIRMRPMTLAESGDSTVAISLAALFEGEFSHATAAGDAASLAAAVCRGGWPEALDLTPSQAQLTAREYLNLIFDESVPRHGKDGEAARRIALSLARNLGQAATYKTILSDISGGDEPLMTTTTLATYLDLLKSLYFVEEVPGWVPEKRSPKRLSVKPKRYLADPSLAVALLGMNEQALLDDWQTFGLVFENLCIRDLMVYAGAHLDISAVPVRYYRDDSGLEADAIVELADGRWAAFEFKLGAAKTDQGVASLRRLREKVTANEKARTRPPAFMAVVTGTGEYAYQPEEGIYVIPLRALGA</sequence>
<feature type="domain" description="DUF4143" evidence="2">
    <location>
        <begin position="213"/>
        <end position="372"/>
    </location>
</feature>
<accession>A0A4V6RZ80</accession>
<dbReference type="InterPro" id="IPR025420">
    <property type="entry name" value="DUF4143"/>
</dbReference>